<gene>
    <name evidence="1" type="ORF">MGAL_10B023398</name>
</gene>
<sequence>MNGDTKPLGPNIPSDSKRVFSVGQLSKYFTRDGLKLIHVAVKRKFNYYHHSLILVEKLEFVFENRPIHWCTSYYVTGSTCGEVEESFTRLNTVDEEISEGLYVLNGSTYPKSAMDFVNACARYLYRLGERAYHCVYNNCEHLANCIINGKPKRDQSEQSGSLKKRLADTLDMGFNNEKRNIAKMAVATAGNTAAAYQFVRTATETAGKTALQKTAIATGLLTAVVETGFAAWQTNSLRKMRNEVKIQVRDFKRETTKAVVTVPVVSASNVVGSVIGQAFSPVPYVGALLGGLAGNFVGRWGAGVVTGRIFDWWWP</sequence>
<name>A0A8B6D170_MYTGA</name>
<reference evidence="1" key="1">
    <citation type="submission" date="2018-11" db="EMBL/GenBank/DDBJ databases">
        <authorList>
            <person name="Alioto T."/>
            <person name="Alioto T."/>
        </authorList>
    </citation>
    <scope>NUCLEOTIDE SEQUENCE</scope>
</reference>
<proteinExistence type="predicted"/>
<evidence type="ECO:0000313" key="2">
    <source>
        <dbReference type="Proteomes" id="UP000596742"/>
    </source>
</evidence>
<dbReference type="EMBL" id="UYJE01002582">
    <property type="protein sequence ID" value="VDI12099.1"/>
    <property type="molecule type" value="Genomic_DNA"/>
</dbReference>
<evidence type="ECO:0008006" key="3">
    <source>
        <dbReference type="Google" id="ProtNLM"/>
    </source>
</evidence>
<dbReference type="Proteomes" id="UP000596742">
    <property type="component" value="Unassembled WGS sequence"/>
</dbReference>
<organism evidence="1 2">
    <name type="scientific">Mytilus galloprovincialis</name>
    <name type="common">Mediterranean mussel</name>
    <dbReference type="NCBI Taxonomy" id="29158"/>
    <lineage>
        <taxon>Eukaryota</taxon>
        <taxon>Metazoa</taxon>
        <taxon>Spiralia</taxon>
        <taxon>Lophotrochozoa</taxon>
        <taxon>Mollusca</taxon>
        <taxon>Bivalvia</taxon>
        <taxon>Autobranchia</taxon>
        <taxon>Pteriomorphia</taxon>
        <taxon>Mytilida</taxon>
        <taxon>Mytiloidea</taxon>
        <taxon>Mytilidae</taxon>
        <taxon>Mytilinae</taxon>
        <taxon>Mytilus</taxon>
    </lineage>
</organism>
<accession>A0A8B6D170</accession>
<evidence type="ECO:0000313" key="1">
    <source>
        <dbReference type="EMBL" id="VDI12099.1"/>
    </source>
</evidence>
<dbReference type="AlphaFoldDB" id="A0A8B6D170"/>
<dbReference type="OrthoDB" id="6047939at2759"/>
<keyword evidence="2" id="KW-1185">Reference proteome</keyword>
<protein>
    <recommendedName>
        <fullName evidence="3">LRAT domain-containing protein</fullName>
    </recommendedName>
</protein>
<dbReference type="Gene3D" id="3.90.1720.10">
    <property type="entry name" value="endopeptidase domain like (from Nostoc punctiforme)"/>
    <property type="match status" value="1"/>
</dbReference>
<comment type="caution">
    <text evidence="1">The sequence shown here is derived from an EMBL/GenBank/DDBJ whole genome shotgun (WGS) entry which is preliminary data.</text>
</comment>